<feature type="region of interest" description="Disordered" evidence="8">
    <location>
        <begin position="723"/>
        <end position="758"/>
    </location>
</feature>
<dbReference type="SMART" id="SM00744">
    <property type="entry name" value="RINGv"/>
    <property type="match status" value="1"/>
</dbReference>
<reference evidence="12" key="1">
    <citation type="journal article" date="2021" name="Microbiol. Resour. Announc.">
        <title>LGAAP: Leishmaniinae Genome Assembly and Annotation Pipeline.</title>
        <authorList>
            <person name="Almutairi H."/>
            <person name="Urbaniak M.D."/>
            <person name="Bates M.D."/>
            <person name="Jariyapan N."/>
            <person name="Kwakye-Nuako G."/>
            <person name="Thomaz-Soccol V."/>
            <person name="Al-Salem W.S."/>
            <person name="Dillon R.J."/>
            <person name="Bates P.A."/>
            <person name="Gatherer D."/>
        </authorList>
    </citation>
    <scope>NUCLEOTIDE SEQUENCE [LARGE SCALE GENOMIC DNA]</scope>
</reference>
<dbReference type="CDD" id="cd16495">
    <property type="entry name" value="RING_CH-C4HC3_MARCH"/>
    <property type="match status" value="1"/>
</dbReference>
<feature type="transmembrane region" description="Helical" evidence="9">
    <location>
        <begin position="888"/>
        <end position="909"/>
    </location>
</feature>
<gene>
    <name evidence="11" type="ORF">LSCM1_01496</name>
</gene>
<sequence length="1135" mass="124062">MGIISGPTHMAPSSAKHHPEAAAPKPFEQAILSPVEGAIDAEMPPSALQLPQPQLTPAAQAGTLERRLISKLNVVRARLKAMVHESPITAIAQTSAVASLPFQGMGIQEDHLRAPGTASQKRKALISKVQRMMRAVAKATARPSSAEGGIGANIMNARSSSGVLMHPMKSYVQDSFIRVNKTAAHLPMTIIGSSTTVVQFNGKAGNIIKAVVQLRDHRYDKSVRSDNCYGMYLRVELRNRYRLNGGANDAKGAATVAATTQAHQYIGRSTWASAQPVSKSNDTDESSRPDFPSQDEGRGPWSSFWDSFAPIFDNSAMCKVLQSVSMRVSMAPITEPYYVVLHSTVVPSFNSMAHSTGVPRFPENGFDSPHYTCELDLFFEQESAARLAWLQLVFSLVVPLLVLFLPLPFTMWRADLVQQYMIDTDLAEWMWAPPLLLRKKMIDALKAGVEWVMRLRSAYQQRVLRNQLLRQEQAHRRTGAGLSAAVQQQGFGWGAVTSVAPSLQPRHLLSPPAADGEASQAEQSPQQQQLEPRRQCQFREAEASVSVCRSGSTHSRSSRESIASDVDEPRGSGVGAAALPRSPCLSDALIEDANICPSSAGESIGTRSHRRRARESRGAREAATAVSVHVPLSPDAARHWGEGHQRGWRARQNGHDVLFIAEEVAGAGRSLPAVEQHKDAVEAQQLSMRDTLQTVLKRPREEEEAMASTEDTVDRVWASGAPSSVHTGITAPSDAAPTAGEPAVVSAPTKAPPEEQEEEDEQFCRICREGSDVAPLIVPCACTGSVRFVHATCLDRWRIESAKRNLANVNHCEICKEPFRVSIQRSMLLWESWQHILGAACLFLTCFFMVIVATTLTHVIFGEMSCLASYHQVAYSTMFRFEGISLTLFIYCIVMLLVLFANLIVYSWFRSRLDVEEYVEEMHIVPPFYTRRNILLVVLVCIVLLAQVHATGYLLKYFLYKTSHIAWNWETSPLIGGVVFSLFSICAISFFSWVRHIYMTHIVPNSLGDAPATDVVVETINGAERIETVAANGSDGADPVALPRSITVPCTLVPSGSVAGASAPAASPLPPPLPSAVTGSVSSSLPAPPTMSDNAAQQPAESQDPDYTQHFRIPPDQRVIRAFEYCPPRRKPPGG</sequence>
<feature type="region of interest" description="Disordered" evidence="8">
    <location>
        <begin position="1"/>
        <end position="23"/>
    </location>
</feature>
<feature type="compositionally biased region" description="Low complexity" evidence="8">
    <location>
        <begin position="518"/>
        <end position="530"/>
    </location>
</feature>
<dbReference type="AlphaFoldDB" id="A0A836KHZ3"/>
<keyword evidence="9" id="KW-1133">Transmembrane helix</keyword>
<feature type="compositionally biased region" description="Basic and acidic residues" evidence="8">
    <location>
        <begin position="531"/>
        <end position="542"/>
    </location>
</feature>
<evidence type="ECO:0000256" key="9">
    <source>
        <dbReference type="SAM" id="Phobius"/>
    </source>
</evidence>
<dbReference type="GO" id="GO:0008270">
    <property type="term" value="F:zinc ion binding"/>
    <property type="evidence" value="ECO:0007669"/>
    <property type="project" value="UniProtKB-KW"/>
</dbReference>
<dbReference type="Proteomes" id="UP000673552">
    <property type="component" value="Unassembled WGS sequence"/>
</dbReference>
<evidence type="ECO:0000259" key="10">
    <source>
        <dbReference type="PROSITE" id="PS51292"/>
    </source>
</evidence>
<dbReference type="GO" id="GO:0002376">
    <property type="term" value="P:immune system process"/>
    <property type="evidence" value="ECO:0007669"/>
    <property type="project" value="UniProtKB-KW"/>
</dbReference>
<feature type="transmembrane region" description="Helical" evidence="9">
    <location>
        <begin position="934"/>
        <end position="954"/>
    </location>
</feature>
<evidence type="ECO:0000256" key="3">
    <source>
        <dbReference type="ARBA" id="ARBA00004656"/>
    </source>
</evidence>
<dbReference type="GO" id="GO:0005765">
    <property type="term" value="C:lysosomal membrane"/>
    <property type="evidence" value="ECO:0007669"/>
    <property type="project" value="UniProtKB-SubCell"/>
</dbReference>
<feature type="region of interest" description="Disordered" evidence="8">
    <location>
        <begin position="272"/>
        <end position="299"/>
    </location>
</feature>
<feature type="region of interest" description="Disordered" evidence="8">
    <location>
        <begin position="1061"/>
        <end position="1112"/>
    </location>
</feature>
<keyword evidence="4" id="KW-0479">Metal-binding</keyword>
<dbReference type="Gene3D" id="3.30.40.10">
    <property type="entry name" value="Zinc/RING finger domain, C3HC4 (zinc finger)"/>
    <property type="match status" value="1"/>
</dbReference>
<feature type="region of interest" description="Disordered" evidence="8">
    <location>
        <begin position="505"/>
        <end position="578"/>
    </location>
</feature>
<evidence type="ECO:0000256" key="5">
    <source>
        <dbReference type="ARBA" id="ARBA00022771"/>
    </source>
</evidence>
<dbReference type="OrthoDB" id="266286at2759"/>
<dbReference type="PROSITE" id="PS51292">
    <property type="entry name" value="ZF_RING_CH"/>
    <property type="match status" value="1"/>
</dbReference>
<name>A0A836KHZ3_9TRYP</name>
<dbReference type="InterPro" id="IPR013083">
    <property type="entry name" value="Znf_RING/FYVE/PHD"/>
</dbReference>
<comment type="caution">
    <text evidence="11">The sequence shown here is derived from an EMBL/GenBank/DDBJ whole genome shotgun (WGS) entry which is preliminary data.</text>
</comment>
<evidence type="ECO:0000256" key="8">
    <source>
        <dbReference type="SAM" id="MobiDB-lite"/>
    </source>
</evidence>
<keyword evidence="6" id="KW-0862">Zinc</keyword>
<dbReference type="PANTHER" id="PTHR45981">
    <property type="entry name" value="LD02310P"/>
    <property type="match status" value="1"/>
</dbReference>
<dbReference type="GeneID" id="92511617"/>
<proteinExistence type="predicted"/>
<protein>
    <recommendedName>
        <fullName evidence="10">RING-CH-type domain-containing protein</fullName>
    </recommendedName>
</protein>
<dbReference type="RefSeq" id="XP_067176384.1">
    <property type="nucleotide sequence ID" value="XM_067319105.1"/>
</dbReference>
<keyword evidence="9" id="KW-0472">Membrane</keyword>
<keyword evidence="7" id="KW-0391">Immunity</keyword>
<dbReference type="EMBL" id="JAFEUZ010000031">
    <property type="protein sequence ID" value="KAG5471410.1"/>
    <property type="molecule type" value="Genomic_DNA"/>
</dbReference>
<dbReference type="SUPFAM" id="SSF57850">
    <property type="entry name" value="RING/U-box"/>
    <property type="match status" value="1"/>
</dbReference>
<feature type="transmembrane region" description="Helical" evidence="9">
    <location>
        <begin position="388"/>
        <end position="412"/>
    </location>
</feature>
<keyword evidence="12" id="KW-1185">Reference proteome</keyword>
<feature type="transmembrane region" description="Helical" evidence="9">
    <location>
        <begin position="974"/>
        <end position="994"/>
    </location>
</feature>
<evidence type="ECO:0000313" key="11">
    <source>
        <dbReference type="EMBL" id="KAG5471410.1"/>
    </source>
</evidence>
<reference evidence="12" key="2">
    <citation type="journal article" date="2021" name="Sci. Data">
        <title>Chromosome-scale genome sequencing, assembly and annotation of six genomes from subfamily Leishmaniinae.</title>
        <authorList>
            <person name="Almutairi H."/>
            <person name="Urbaniak M.D."/>
            <person name="Bates M.D."/>
            <person name="Jariyapan N."/>
            <person name="Kwakye-Nuako G."/>
            <person name="Thomaz Soccol V."/>
            <person name="Al-Salem W.S."/>
            <person name="Dillon R.J."/>
            <person name="Bates P.A."/>
            <person name="Gatherer D."/>
        </authorList>
    </citation>
    <scope>NUCLEOTIDE SEQUENCE [LARGE SCALE GENOMIC DNA]</scope>
</reference>
<dbReference type="FunFam" id="3.30.40.10:FF:000912">
    <property type="entry name" value="RING-variant_domain_containing_protein_-_putative"/>
    <property type="match status" value="1"/>
</dbReference>
<dbReference type="InterPro" id="IPR011016">
    <property type="entry name" value="Znf_RING-CH"/>
</dbReference>
<organism evidence="11 12">
    <name type="scientific">Leishmania martiniquensis</name>
    <dbReference type="NCBI Taxonomy" id="1580590"/>
    <lineage>
        <taxon>Eukaryota</taxon>
        <taxon>Discoba</taxon>
        <taxon>Euglenozoa</taxon>
        <taxon>Kinetoplastea</taxon>
        <taxon>Metakinetoplastina</taxon>
        <taxon>Trypanosomatida</taxon>
        <taxon>Trypanosomatidae</taxon>
        <taxon>Leishmaniinae</taxon>
        <taxon>Leishmania</taxon>
    </lineage>
</organism>
<dbReference type="Pfam" id="PF12906">
    <property type="entry name" value="RINGv"/>
    <property type="match status" value="1"/>
</dbReference>
<evidence type="ECO:0000313" key="12">
    <source>
        <dbReference type="Proteomes" id="UP000673552"/>
    </source>
</evidence>
<accession>A0A836KHZ3</accession>
<comment type="subcellular location">
    <subcellularLocation>
        <location evidence="1">Endomembrane system</location>
        <topology evidence="1">Multi-pass membrane protein</topology>
    </subcellularLocation>
    <subcellularLocation>
        <location evidence="2">Endosome</location>
    </subcellularLocation>
    <subcellularLocation>
        <location evidence="3">Lysosome membrane</location>
    </subcellularLocation>
</comment>
<keyword evidence="9" id="KW-0812">Transmembrane</keyword>
<feature type="domain" description="RING-CH-type" evidence="10">
    <location>
        <begin position="756"/>
        <end position="822"/>
    </location>
</feature>
<keyword evidence="5" id="KW-0863">Zinc-finger</keyword>
<feature type="region of interest" description="Disordered" evidence="8">
    <location>
        <begin position="601"/>
        <end position="621"/>
    </location>
</feature>
<feature type="compositionally biased region" description="Low complexity" evidence="8">
    <location>
        <begin position="546"/>
        <end position="564"/>
    </location>
</feature>
<evidence type="ECO:0000256" key="7">
    <source>
        <dbReference type="ARBA" id="ARBA00022859"/>
    </source>
</evidence>
<evidence type="ECO:0000256" key="6">
    <source>
        <dbReference type="ARBA" id="ARBA00022833"/>
    </source>
</evidence>
<dbReference type="GO" id="GO:0005768">
    <property type="term" value="C:endosome"/>
    <property type="evidence" value="ECO:0007669"/>
    <property type="project" value="UniProtKB-SubCell"/>
</dbReference>
<feature type="transmembrane region" description="Helical" evidence="9">
    <location>
        <begin position="836"/>
        <end position="861"/>
    </location>
</feature>
<dbReference type="KEGG" id="lmat:92511617"/>
<evidence type="ECO:0000256" key="4">
    <source>
        <dbReference type="ARBA" id="ARBA00022723"/>
    </source>
</evidence>
<evidence type="ECO:0000256" key="2">
    <source>
        <dbReference type="ARBA" id="ARBA00004177"/>
    </source>
</evidence>
<evidence type="ECO:0000256" key="1">
    <source>
        <dbReference type="ARBA" id="ARBA00004127"/>
    </source>
</evidence>
<feature type="compositionally biased region" description="Polar residues" evidence="8">
    <location>
        <begin position="1078"/>
        <end position="1101"/>
    </location>
</feature>